<dbReference type="Proteomes" id="UP000546213">
    <property type="component" value="Unassembled WGS sequence"/>
</dbReference>
<sequence length="374" mass="42983">MPRENRTAKVNRRRHTKTRKGCATCKRRKIKCDESRPSCSNCVKHDVECDFALATRELSSRSTAPLNRELNLLDLELLNNFTSSTVATFGNDPVLRTVWKTAVVREAFGCEYLMRAVLSVSAAHIAHHRPALEQYYMSHALSHHEIASRAAIDLIASPPSDQYEKLWIFSVLTVFFALASSKDPNASLLICENVLPNWLLLLSGVQELSENLNLQTYSGILSPIFKRGSERMKLARELARTKDDKLLEELEIDVRRTVKDTTELVTYIDSIEVLRCQLGMALFPPSDRQHDLDLSSAFAWYFMLPRGFMPLLKQMKQEAVAIFAHSLILLKLLQGYRWVQGWDIFLLSRVWEILDDEHRLWIQWPIEEIGWVSP</sequence>
<dbReference type="PROSITE" id="PS50048">
    <property type="entry name" value="ZN2_CY6_FUNGAL_2"/>
    <property type="match status" value="1"/>
</dbReference>
<feature type="domain" description="Zn(2)-C6 fungal-type" evidence="2">
    <location>
        <begin position="21"/>
        <end position="51"/>
    </location>
</feature>
<proteinExistence type="predicted"/>
<keyword evidence="1" id="KW-0539">Nucleus</keyword>
<evidence type="ECO:0000313" key="3">
    <source>
        <dbReference type="EMBL" id="KAF5584428.1"/>
    </source>
</evidence>
<dbReference type="Pfam" id="PF00172">
    <property type="entry name" value="Zn_clus"/>
    <property type="match status" value="1"/>
</dbReference>
<dbReference type="EMBL" id="JAAOAS010000225">
    <property type="protein sequence ID" value="KAF5584428.1"/>
    <property type="molecule type" value="Genomic_DNA"/>
</dbReference>
<dbReference type="GO" id="GO:0001228">
    <property type="term" value="F:DNA-binding transcription activator activity, RNA polymerase II-specific"/>
    <property type="evidence" value="ECO:0007669"/>
    <property type="project" value="TreeGrafter"/>
</dbReference>
<reference evidence="3 4" key="1">
    <citation type="submission" date="2020-05" db="EMBL/GenBank/DDBJ databases">
        <title>Identification and distribution of gene clusters putatively required for synthesis of sphingolipid metabolism inhibitors in phylogenetically diverse species of the filamentous fungus Fusarium.</title>
        <authorList>
            <person name="Kim H.-S."/>
            <person name="Busman M."/>
            <person name="Brown D.W."/>
            <person name="Divon H."/>
            <person name="Uhlig S."/>
            <person name="Proctor R.H."/>
        </authorList>
    </citation>
    <scope>NUCLEOTIDE SEQUENCE [LARGE SCALE GENOMIC DNA]</scope>
    <source>
        <strain evidence="3 4">NRRL 36939</strain>
    </source>
</reference>
<dbReference type="PANTHER" id="PTHR47784:SF5">
    <property type="entry name" value="STEROL UPTAKE CONTROL PROTEIN 2"/>
    <property type="match status" value="1"/>
</dbReference>
<comment type="caution">
    <text evidence="3">The sequence shown here is derived from an EMBL/GenBank/DDBJ whole genome shotgun (WGS) entry which is preliminary data.</text>
</comment>
<dbReference type="InterPro" id="IPR053157">
    <property type="entry name" value="Sterol_Uptake_Regulator"/>
</dbReference>
<evidence type="ECO:0000259" key="2">
    <source>
        <dbReference type="PROSITE" id="PS50048"/>
    </source>
</evidence>
<dbReference type="InterPro" id="IPR036864">
    <property type="entry name" value="Zn2-C6_fun-type_DNA-bd_sf"/>
</dbReference>
<dbReference type="CDD" id="cd00067">
    <property type="entry name" value="GAL4"/>
    <property type="match status" value="1"/>
</dbReference>
<dbReference type="Gene3D" id="4.10.240.10">
    <property type="entry name" value="Zn(2)-C6 fungal-type DNA-binding domain"/>
    <property type="match status" value="1"/>
</dbReference>
<dbReference type="InterPro" id="IPR001138">
    <property type="entry name" value="Zn2Cys6_DnaBD"/>
</dbReference>
<organism evidence="3 4">
    <name type="scientific">Fusarium pseudocircinatum</name>
    <dbReference type="NCBI Taxonomy" id="56676"/>
    <lineage>
        <taxon>Eukaryota</taxon>
        <taxon>Fungi</taxon>
        <taxon>Dikarya</taxon>
        <taxon>Ascomycota</taxon>
        <taxon>Pezizomycotina</taxon>
        <taxon>Sordariomycetes</taxon>
        <taxon>Hypocreomycetidae</taxon>
        <taxon>Hypocreales</taxon>
        <taxon>Nectriaceae</taxon>
        <taxon>Fusarium</taxon>
        <taxon>Fusarium fujikuroi species complex</taxon>
    </lineage>
</organism>
<dbReference type="GO" id="GO:0008270">
    <property type="term" value="F:zinc ion binding"/>
    <property type="evidence" value="ECO:0007669"/>
    <property type="project" value="InterPro"/>
</dbReference>
<dbReference type="SMART" id="SM00066">
    <property type="entry name" value="GAL4"/>
    <property type="match status" value="1"/>
</dbReference>
<gene>
    <name evidence="3" type="ORF">FPCIR_8657</name>
</gene>
<evidence type="ECO:0000256" key="1">
    <source>
        <dbReference type="ARBA" id="ARBA00023242"/>
    </source>
</evidence>
<dbReference type="SUPFAM" id="SSF57701">
    <property type="entry name" value="Zn2/Cys6 DNA-binding domain"/>
    <property type="match status" value="1"/>
</dbReference>
<dbReference type="OrthoDB" id="416217at2759"/>
<dbReference type="PROSITE" id="PS00463">
    <property type="entry name" value="ZN2_CY6_FUNGAL_1"/>
    <property type="match status" value="1"/>
</dbReference>
<name>A0A8H5L3U0_9HYPO</name>
<keyword evidence="4" id="KW-1185">Reference proteome</keyword>
<protein>
    <submittedName>
        <fullName evidence="3">C6 zinc finger</fullName>
    </submittedName>
</protein>
<dbReference type="AlphaFoldDB" id="A0A8H5L3U0"/>
<accession>A0A8H5L3U0</accession>
<evidence type="ECO:0000313" key="4">
    <source>
        <dbReference type="Proteomes" id="UP000546213"/>
    </source>
</evidence>
<dbReference type="PRINTS" id="PR00755">
    <property type="entry name" value="AFLATOXINBRP"/>
</dbReference>
<dbReference type="PANTHER" id="PTHR47784">
    <property type="entry name" value="STEROL UPTAKE CONTROL PROTEIN 2"/>
    <property type="match status" value="1"/>
</dbReference>